<feature type="compositionally biased region" description="Basic residues" evidence="1">
    <location>
        <begin position="1"/>
        <end position="10"/>
    </location>
</feature>
<evidence type="ECO:0000256" key="1">
    <source>
        <dbReference type="SAM" id="MobiDB-lite"/>
    </source>
</evidence>
<evidence type="ECO:0000313" key="2">
    <source>
        <dbReference type="EMBL" id="CAG8451931.1"/>
    </source>
</evidence>
<organism evidence="2 3">
    <name type="scientific">Diversispora eburnea</name>
    <dbReference type="NCBI Taxonomy" id="1213867"/>
    <lineage>
        <taxon>Eukaryota</taxon>
        <taxon>Fungi</taxon>
        <taxon>Fungi incertae sedis</taxon>
        <taxon>Mucoromycota</taxon>
        <taxon>Glomeromycotina</taxon>
        <taxon>Glomeromycetes</taxon>
        <taxon>Diversisporales</taxon>
        <taxon>Diversisporaceae</taxon>
        <taxon>Diversispora</taxon>
    </lineage>
</organism>
<keyword evidence="3" id="KW-1185">Reference proteome</keyword>
<gene>
    <name evidence="2" type="ORF">DEBURN_LOCUS2189</name>
</gene>
<feature type="compositionally biased region" description="Polar residues" evidence="1">
    <location>
        <begin position="14"/>
        <end position="23"/>
    </location>
</feature>
<protein>
    <submittedName>
        <fullName evidence="2">11805_t:CDS:1</fullName>
    </submittedName>
</protein>
<dbReference type="AlphaFoldDB" id="A0A9N8VIU7"/>
<sequence length="496" mass="56822">MVQSSNKRRRTEMEQVTPTSQQYGGAPYESTIQASDTGIDQSGINYNDENCLNNTTDNNNLYGNDAMNSNHNQTHDNYGILIIIMNVNVNGPSLPPPQRNNYVINPVPTENINLNTQPRGSIVNFTNHETNLDIQQRATQIRQRPLLPNTALITSNNCGQNYGGGGDSLQYPNTFSEACDLLIKQYRNNDIYSLENEARLIKCLEIVKKNIYQNQSAAINVFINFKPYITQINTPTNKIASNYRSRSSSYLSPNYDPSYTHRVISNAWGPVMLPYDNFENGGHNSINNIYNSFYVSQDQYDRILRANTPKPGSNFSIEEMPITYRLICRKSGCLNYENMCDWPEESIHAFEKRSYYDRDNYEHFEGNDSSVDISSYILSGINKIILKQCFCDICHKKLSQYVLVIEVQIRETRDFIMYWARSQLISDSVGKSLVQHLTGTSSPSMAADDDLIVTSNLNIDLRCPYTYTRIKEPARVFKRLELDNKRKELWMCPICE</sequence>
<reference evidence="2" key="1">
    <citation type="submission" date="2021-06" db="EMBL/GenBank/DDBJ databases">
        <authorList>
            <person name="Kallberg Y."/>
            <person name="Tangrot J."/>
            <person name="Rosling A."/>
        </authorList>
    </citation>
    <scope>NUCLEOTIDE SEQUENCE</scope>
    <source>
        <strain evidence="2">AZ414A</strain>
    </source>
</reference>
<name>A0A9N8VIU7_9GLOM</name>
<comment type="caution">
    <text evidence="2">The sequence shown here is derived from an EMBL/GenBank/DDBJ whole genome shotgun (WGS) entry which is preliminary data.</text>
</comment>
<accession>A0A9N8VIU7</accession>
<dbReference type="EMBL" id="CAJVPK010000114">
    <property type="protein sequence ID" value="CAG8451931.1"/>
    <property type="molecule type" value="Genomic_DNA"/>
</dbReference>
<dbReference type="Proteomes" id="UP000789706">
    <property type="component" value="Unassembled WGS sequence"/>
</dbReference>
<dbReference type="OrthoDB" id="27975at2759"/>
<evidence type="ECO:0000313" key="3">
    <source>
        <dbReference type="Proteomes" id="UP000789706"/>
    </source>
</evidence>
<feature type="region of interest" description="Disordered" evidence="1">
    <location>
        <begin position="1"/>
        <end position="28"/>
    </location>
</feature>
<proteinExistence type="predicted"/>